<protein>
    <recommendedName>
        <fullName evidence="1">undecaprenyl-diphosphate phosphatase</fullName>
        <ecNumber evidence="1">3.6.1.27</ecNumber>
    </recommendedName>
    <alternativeName>
        <fullName evidence="2">Undecaprenyl pyrophosphate phosphatase</fullName>
    </alternativeName>
</protein>
<organism evidence="6 7">
    <name type="scientific">Limnobaculum parvum</name>
    <dbReference type="NCBI Taxonomy" id="2172103"/>
    <lineage>
        <taxon>Bacteria</taxon>
        <taxon>Pseudomonadati</taxon>
        <taxon>Pseudomonadota</taxon>
        <taxon>Gammaproteobacteria</taxon>
        <taxon>Enterobacterales</taxon>
        <taxon>Budviciaceae</taxon>
        <taxon>Limnobaculum</taxon>
    </lineage>
</organism>
<comment type="catalytic activity">
    <reaction evidence="3">
        <text>di-trans,octa-cis-undecaprenyl diphosphate + H2O = di-trans,octa-cis-undecaprenyl phosphate + phosphate + H(+)</text>
        <dbReference type="Rhea" id="RHEA:28094"/>
        <dbReference type="ChEBI" id="CHEBI:15377"/>
        <dbReference type="ChEBI" id="CHEBI:15378"/>
        <dbReference type="ChEBI" id="CHEBI:43474"/>
        <dbReference type="ChEBI" id="CHEBI:58405"/>
        <dbReference type="ChEBI" id="CHEBI:60392"/>
        <dbReference type="EC" id="3.6.1.27"/>
    </reaction>
</comment>
<keyword evidence="7" id="KW-1185">Reference proteome</keyword>
<dbReference type="EC" id="3.6.1.27" evidence="1"/>
<name>A0A2Y9TUG3_9GAMM</name>
<evidence type="ECO:0000256" key="2">
    <source>
        <dbReference type="ARBA" id="ARBA00032707"/>
    </source>
</evidence>
<dbReference type="OrthoDB" id="5586741at2"/>
<reference evidence="6 7" key="1">
    <citation type="journal article" date="2019" name="Int. J. Syst. Evol. Microbiol.">
        <title>Limnobaculum parvum gen. nov., sp. nov., isolated from a freshwater lake.</title>
        <authorList>
            <person name="Baek C."/>
            <person name="Shin S.K."/>
            <person name="Yi H."/>
        </authorList>
    </citation>
    <scope>NUCLEOTIDE SEQUENCE [LARGE SCALE GENOMIC DNA]</scope>
    <source>
        <strain evidence="6 7">HYN0051</strain>
    </source>
</reference>
<keyword evidence="4" id="KW-1133">Transmembrane helix</keyword>
<feature type="domain" description="Phosphatidic acid phosphatase type 2/haloperoxidase" evidence="5">
    <location>
        <begin position="79"/>
        <end position="228"/>
    </location>
</feature>
<dbReference type="RefSeq" id="WP_108899293.1">
    <property type="nucleotide sequence ID" value="NZ_CP029185.2"/>
</dbReference>
<feature type="transmembrane region" description="Helical" evidence="4">
    <location>
        <begin position="76"/>
        <end position="97"/>
    </location>
</feature>
<dbReference type="CDD" id="cd01610">
    <property type="entry name" value="PAP2_like"/>
    <property type="match status" value="1"/>
</dbReference>
<evidence type="ECO:0000259" key="5">
    <source>
        <dbReference type="SMART" id="SM00014"/>
    </source>
</evidence>
<sequence length="251" mass="28785">MLSGLAKRIFIGVLVLLVMPVFVWLIDWTWTPNEDNPTLKPLFWMTETASSPWGAITSVVLALWFVWRLRLVFKPSALLIVILMVAIVGGQGIKSVIKETMEEPRPFVLWMEGEFQVDDHAFYALPRKERARIVEQHLKGEERVPPWLSKHWERETGYSFPSGHTLFTSTWALLGLGMLFPRRRYISVVVLMTWAITVAGSRLLLGMHWPEDLIVSVLLSGLFAFLACWVAEFRVFSPKPTAVTTREKCEE</sequence>
<dbReference type="Gene3D" id="1.20.144.10">
    <property type="entry name" value="Phosphatidic acid phosphatase type 2/haloperoxidase"/>
    <property type="match status" value="1"/>
</dbReference>
<feature type="transmembrane region" description="Helical" evidence="4">
    <location>
        <begin position="9"/>
        <end position="30"/>
    </location>
</feature>
<evidence type="ECO:0000313" key="6">
    <source>
        <dbReference type="EMBL" id="AWH87199.1"/>
    </source>
</evidence>
<feature type="transmembrane region" description="Helical" evidence="4">
    <location>
        <begin position="158"/>
        <end position="179"/>
    </location>
</feature>
<evidence type="ECO:0000256" key="1">
    <source>
        <dbReference type="ARBA" id="ARBA00012374"/>
    </source>
</evidence>
<evidence type="ECO:0000256" key="3">
    <source>
        <dbReference type="ARBA" id="ARBA00047594"/>
    </source>
</evidence>
<evidence type="ECO:0000256" key="4">
    <source>
        <dbReference type="SAM" id="Phobius"/>
    </source>
</evidence>
<dbReference type="EMBL" id="CP029185">
    <property type="protein sequence ID" value="AWH87199.1"/>
    <property type="molecule type" value="Genomic_DNA"/>
</dbReference>
<dbReference type="PANTHER" id="PTHR14969">
    <property type="entry name" value="SPHINGOSINE-1-PHOSPHATE PHOSPHOHYDROLASE"/>
    <property type="match status" value="1"/>
</dbReference>
<dbReference type="InterPro" id="IPR036938">
    <property type="entry name" value="PAP2/HPO_sf"/>
</dbReference>
<dbReference type="GO" id="GO:0005886">
    <property type="term" value="C:plasma membrane"/>
    <property type="evidence" value="ECO:0007669"/>
    <property type="project" value="TreeGrafter"/>
</dbReference>
<dbReference type="GO" id="GO:0050380">
    <property type="term" value="F:undecaprenyl-diphosphatase activity"/>
    <property type="evidence" value="ECO:0007669"/>
    <property type="project" value="UniProtKB-EC"/>
</dbReference>
<dbReference type="NCBIfam" id="NF007975">
    <property type="entry name" value="PRK10699.1"/>
    <property type="match status" value="1"/>
</dbReference>
<proteinExistence type="predicted"/>
<feature type="transmembrane region" description="Helical" evidence="4">
    <location>
        <begin position="186"/>
        <end position="207"/>
    </location>
</feature>
<dbReference type="PANTHER" id="PTHR14969:SF54">
    <property type="entry name" value="PHOSPHATIDYLGLYCEROPHOSPHATASE B"/>
    <property type="match status" value="1"/>
</dbReference>
<feature type="transmembrane region" description="Helical" evidence="4">
    <location>
        <begin position="213"/>
        <end position="231"/>
    </location>
</feature>
<dbReference type="KEGG" id="lpv:HYN51_00695"/>
<keyword evidence="4" id="KW-0472">Membrane</keyword>
<dbReference type="AlphaFoldDB" id="A0A2Y9TUG3"/>
<keyword evidence="4" id="KW-0812">Transmembrane</keyword>
<dbReference type="SUPFAM" id="SSF48317">
    <property type="entry name" value="Acid phosphatase/Vanadium-dependent haloperoxidase"/>
    <property type="match status" value="1"/>
</dbReference>
<dbReference type="Proteomes" id="UP000244908">
    <property type="component" value="Chromosome"/>
</dbReference>
<evidence type="ECO:0000313" key="7">
    <source>
        <dbReference type="Proteomes" id="UP000244908"/>
    </source>
</evidence>
<dbReference type="SMART" id="SM00014">
    <property type="entry name" value="acidPPc"/>
    <property type="match status" value="1"/>
</dbReference>
<dbReference type="Pfam" id="PF01569">
    <property type="entry name" value="PAP2"/>
    <property type="match status" value="1"/>
</dbReference>
<feature type="transmembrane region" description="Helical" evidence="4">
    <location>
        <begin position="50"/>
        <end position="69"/>
    </location>
</feature>
<gene>
    <name evidence="6" type="ORF">HYN51_00695</name>
</gene>
<dbReference type="InterPro" id="IPR000326">
    <property type="entry name" value="PAP2/HPO"/>
</dbReference>
<accession>A0A2Y9TUG3</accession>